<protein>
    <submittedName>
        <fullName evidence="2">Prepilin-type N-terminal cleavage/methylation domain-containing protein</fullName>
    </submittedName>
</protein>
<dbReference type="InterPro" id="IPR045584">
    <property type="entry name" value="Pilin-like"/>
</dbReference>
<dbReference type="RefSeq" id="WP_155696008.1">
    <property type="nucleotide sequence ID" value="NZ_WOCD01000003.1"/>
</dbReference>
<gene>
    <name evidence="2" type="ORF">GNP35_10355</name>
</gene>
<accession>A0A6N8F8X1</accession>
<keyword evidence="1" id="KW-0812">Transmembrane</keyword>
<keyword evidence="1" id="KW-1133">Transmembrane helix</keyword>
<dbReference type="InterPro" id="IPR012902">
    <property type="entry name" value="N_methyl_site"/>
</dbReference>
<feature type="transmembrane region" description="Helical" evidence="1">
    <location>
        <begin position="7"/>
        <end position="27"/>
    </location>
</feature>
<evidence type="ECO:0000256" key="1">
    <source>
        <dbReference type="SAM" id="Phobius"/>
    </source>
</evidence>
<name>A0A6N8F8X1_9GAMM</name>
<dbReference type="PROSITE" id="PS00409">
    <property type="entry name" value="PROKAR_NTER_METHYL"/>
    <property type="match status" value="1"/>
</dbReference>
<evidence type="ECO:0000313" key="2">
    <source>
        <dbReference type="EMBL" id="MUH72863.1"/>
    </source>
</evidence>
<comment type="caution">
    <text evidence="2">The sequence shown here is derived from an EMBL/GenBank/DDBJ whole genome shotgun (WGS) entry which is preliminary data.</text>
</comment>
<sequence length="172" mass="17497">MKKNQQGFTLIELIIVIVILGILAVTASPKFLDLQGDAKASTVQGLSASLKSASNIVYSKALVQGKANASSSATTNPAIDVVYGYPAAETMAAILDITQATASSTDVAEGIDWEVAVNSGGSKARIYPAGSYDGDTAFSSDTACYVEYTEATSSGTPAVVTPAAVTLTTTGC</sequence>
<evidence type="ECO:0000313" key="3">
    <source>
        <dbReference type="Proteomes" id="UP000439994"/>
    </source>
</evidence>
<dbReference type="AlphaFoldDB" id="A0A6N8F8X1"/>
<dbReference type="NCBIfam" id="TIGR02532">
    <property type="entry name" value="IV_pilin_GFxxxE"/>
    <property type="match status" value="1"/>
</dbReference>
<keyword evidence="3" id="KW-1185">Reference proteome</keyword>
<dbReference type="Gene3D" id="3.30.700.10">
    <property type="entry name" value="Glycoprotein, Type 4 Pilin"/>
    <property type="match status" value="1"/>
</dbReference>
<organism evidence="2 3">
    <name type="scientific">Psychrosphaera haliotis</name>
    <dbReference type="NCBI Taxonomy" id="555083"/>
    <lineage>
        <taxon>Bacteria</taxon>
        <taxon>Pseudomonadati</taxon>
        <taxon>Pseudomonadota</taxon>
        <taxon>Gammaproteobacteria</taxon>
        <taxon>Alteromonadales</taxon>
        <taxon>Pseudoalteromonadaceae</taxon>
        <taxon>Psychrosphaera</taxon>
    </lineage>
</organism>
<dbReference type="Proteomes" id="UP000439994">
    <property type="component" value="Unassembled WGS sequence"/>
</dbReference>
<dbReference type="EMBL" id="WOCD01000003">
    <property type="protein sequence ID" value="MUH72863.1"/>
    <property type="molecule type" value="Genomic_DNA"/>
</dbReference>
<dbReference type="OrthoDB" id="5902365at2"/>
<proteinExistence type="predicted"/>
<dbReference type="Pfam" id="PF07963">
    <property type="entry name" value="N_methyl"/>
    <property type="match status" value="1"/>
</dbReference>
<reference evidence="2 3" key="1">
    <citation type="submission" date="2019-11" db="EMBL/GenBank/DDBJ databases">
        <title>P. haliotis isolates from Z. marina roots.</title>
        <authorList>
            <person name="Cohen M."/>
            <person name="Jospin G."/>
            <person name="Eisen J.A."/>
            <person name="Coil D.A."/>
        </authorList>
    </citation>
    <scope>NUCLEOTIDE SEQUENCE [LARGE SCALE GENOMIC DNA]</scope>
    <source>
        <strain evidence="2 3">UCD-MCMsp1aY</strain>
    </source>
</reference>
<dbReference type="SUPFAM" id="SSF54523">
    <property type="entry name" value="Pili subunits"/>
    <property type="match status" value="1"/>
</dbReference>
<keyword evidence="1" id="KW-0472">Membrane</keyword>